<name>A0AA47MZZ2_MERPO</name>
<sequence>MKGSLGVYWVSQPSKETFSWIRSNCSSVRWLTGLPVCASGGGCRRVGRRWESLLDNGQRWGLCGAADQAGLAARVDVVEMLRPFHTSPAPPIQPLGQVPLLASTSTAPPPPPQPFHSIRCGKICKNERGLKIHQVLATYQQCATHRATWSRGRSQTTVPRISRRHVTKVGAGTASLMYQRRQGIIGRAKTLRKQDELRITPVQEMPGNSLFCSTGKQHPTGAHQDDLTITAKSVPEGRWIGLGRAHGLGKDGVQTCKIQKPGSKLQLPVTSVVEEATKTHQAMMLRDSQDARVRHGDLEVRTGRKWSASRALREAEDRLQHADIIGSVVQGRLGLGCSTRVSWVKANPKERRGMVQREVRKAEEKRQHVKAVAMNKQGSWTRWERVRSRGFAGKSFWRALGLLRIEGPARKRPVAIISKQAEAASWGIWIKWNERWQRQPGDGHLGNIIPGNILIFITGKNLFPWQPCHSMLLSVFLFSLQKQHGKCSQWMI</sequence>
<organism evidence="1 2">
    <name type="scientific">Merluccius polli</name>
    <name type="common">Benguela hake</name>
    <name type="synonym">Merluccius cadenati</name>
    <dbReference type="NCBI Taxonomy" id="89951"/>
    <lineage>
        <taxon>Eukaryota</taxon>
        <taxon>Metazoa</taxon>
        <taxon>Chordata</taxon>
        <taxon>Craniata</taxon>
        <taxon>Vertebrata</taxon>
        <taxon>Euteleostomi</taxon>
        <taxon>Actinopterygii</taxon>
        <taxon>Neopterygii</taxon>
        <taxon>Teleostei</taxon>
        <taxon>Neoteleostei</taxon>
        <taxon>Acanthomorphata</taxon>
        <taxon>Zeiogadaria</taxon>
        <taxon>Gadariae</taxon>
        <taxon>Gadiformes</taxon>
        <taxon>Gadoidei</taxon>
        <taxon>Merlucciidae</taxon>
        <taxon>Merluccius</taxon>
    </lineage>
</organism>
<dbReference type="EMBL" id="JAOPHQ010001846">
    <property type="protein sequence ID" value="KAK0149132.1"/>
    <property type="molecule type" value="Genomic_DNA"/>
</dbReference>
<accession>A0AA47MZZ2</accession>
<reference evidence="1" key="1">
    <citation type="journal article" date="2023" name="Front. Mar. Sci.">
        <title>A new Merluccius polli reference genome to investigate the effects of global change in West African waters.</title>
        <authorList>
            <person name="Mateo J.L."/>
            <person name="Blanco-Fernandez C."/>
            <person name="Garcia-Vazquez E."/>
            <person name="Machado-Schiaffino G."/>
        </authorList>
    </citation>
    <scope>NUCLEOTIDE SEQUENCE</scope>
    <source>
        <strain evidence="1">C29</strain>
        <tissue evidence="1">Fin</tissue>
    </source>
</reference>
<gene>
    <name evidence="1" type="ORF">N1851_010350</name>
</gene>
<protein>
    <submittedName>
        <fullName evidence="1">Uncharacterized protein</fullName>
    </submittedName>
</protein>
<evidence type="ECO:0000313" key="1">
    <source>
        <dbReference type="EMBL" id="KAK0149132.1"/>
    </source>
</evidence>
<dbReference type="AlphaFoldDB" id="A0AA47MZZ2"/>
<dbReference type="Proteomes" id="UP001174136">
    <property type="component" value="Unassembled WGS sequence"/>
</dbReference>
<comment type="caution">
    <text evidence="1">The sequence shown here is derived from an EMBL/GenBank/DDBJ whole genome shotgun (WGS) entry which is preliminary data.</text>
</comment>
<keyword evidence="2" id="KW-1185">Reference proteome</keyword>
<proteinExistence type="predicted"/>
<evidence type="ECO:0000313" key="2">
    <source>
        <dbReference type="Proteomes" id="UP001174136"/>
    </source>
</evidence>